<feature type="transmembrane region" description="Helical" evidence="7">
    <location>
        <begin position="148"/>
        <end position="165"/>
    </location>
</feature>
<proteinExistence type="predicted"/>
<dbReference type="GO" id="GO:0012505">
    <property type="term" value="C:endomembrane system"/>
    <property type="evidence" value="ECO:0007669"/>
    <property type="project" value="UniProtKB-SubCell"/>
</dbReference>
<protein>
    <submittedName>
        <fullName evidence="8">Glycerol uptake facilitator family permease</fullName>
    </submittedName>
</protein>
<evidence type="ECO:0000256" key="6">
    <source>
        <dbReference type="ARBA" id="ARBA00023136"/>
    </source>
</evidence>
<organism evidence="8">
    <name type="scientific">uncultured marine group II/III euryarchaeote KM3_133_F10</name>
    <dbReference type="NCBI Taxonomy" id="1457864"/>
    <lineage>
        <taxon>Archaea</taxon>
        <taxon>Methanobacteriati</taxon>
        <taxon>Methanobacteriota</taxon>
        <taxon>environmental samples</taxon>
    </lineage>
</organism>
<dbReference type="GO" id="GO:0005737">
    <property type="term" value="C:cytoplasm"/>
    <property type="evidence" value="ECO:0007669"/>
    <property type="project" value="UniProtKB-ARBA"/>
</dbReference>
<feature type="transmembrane region" description="Helical" evidence="7">
    <location>
        <begin position="84"/>
        <end position="107"/>
    </location>
</feature>
<dbReference type="PANTHER" id="PTHR45665">
    <property type="entry name" value="AQUAPORIN-8"/>
    <property type="match status" value="1"/>
</dbReference>
<evidence type="ECO:0000256" key="7">
    <source>
        <dbReference type="SAM" id="Phobius"/>
    </source>
</evidence>
<dbReference type="SUPFAM" id="SSF81338">
    <property type="entry name" value="Aquaporin-like"/>
    <property type="match status" value="1"/>
</dbReference>
<feature type="transmembrane region" description="Helical" evidence="7">
    <location>
        <begin position="35"/>
        <end position="58"/>
    </location>
</feature>
<feature type="transmembrane region" description="Helical" evidence="7">
    <location>
        <begin position="122"/>
        <end position="141"/>
    </location>
</feature>
<evidence type="ECO:0000256" key="4">
    <source>
        <dbReference type="ARBA" id="ARBA00022737"/>
    </source>
</evidence>
<evidence type="ECO:0000256" key="5">
    <source>
        <dbReference type="ARBA" id="ARBA00022989"/>
    </source>
</evidence>
<dbReference type="InterPro" id="IPR000425">
    <property type="entry name" value="MIP"/>
</dbReference>
<keyword evidence="5 7" id="KW-1133">Transmembrane helix</keyword>
<sequence>MKKTNKYFLGEFIGSAFLVMIVVGSGIMAENLTDNLAIMLLANTIATGAGLFVLITVFSDISGAHFNPFVSLAMVLTKKLNKNLLITYIPAQVLGCLFGVMLANFFFEYPLIELSTKIRPGINIFVAEIVATFGLIFVIFGSLRSGKIVVAASVATFITAGYWFTSSTSFANPAVALARTFTNTFTGISYTNTPSYILAELIGALIAVYLIKKLI</sequence>
<dbReference type="InterPro" id="IPR034294">
    <property type="entry name" value="Aquaporin_transptr"/>
</dbReference>
<dbReference type="EMBL" id="KF900592">
    <property type="protein sequence ID" value="AIF00451.1"/>
    <property type="molecule type" value="Genomic_DNA"/>
</dbReference>
<evidence type="ECO:0000256" key="3">
    <source>
        <dbReference type="ARBA" id="ARBA00022692"/>
    </source>
</evidence>
<name>A0A075G8Z2_9EURY</name>
<dbReference type="PRINTS" id="PR00783">
    <property type="entry name" value="MINTRINSICP"/>
</dbReference>
<keyword evidence="6 7" id="KW-0472">Membrane</keyword>
<dbReference type="Pfam" id="PF00230">
    <property type="entry name" value="MIP"/>
    <property type="match status" value="1"/>
</dbReference>
<dbReference type="PANTHER" id="PTHR45665:SF9">
    <property type="entry name" value="AQUAPORIN-8"/>
    <property type="match status" value="1"/>
</dbReference>
<dbReference type="GO" id="GO:0019755">
    <property type="term" value="P:one-carbon compound transport"/>
    <property type="evidence" value="ECO:0007669"/>
    <property type="project" value="UniProtKB-ARBA"/>
</dbReference>
<comment type="subcellular location">
    <subcellularLocation>
        <location evidence="1">Endomembrane system</location>
        <topology evidence="1">Multi-pass membrane protein</topology>
    </subcellularLocation>
</comment>
<keyword evidence="2" id="KW-0813">Transport</keyword>
<dbReference type="GO" id="GO:0016020">
    <property type="term" value="C:membrane"/>
    <property type="evidence" value="ECO:0007669"/>
    <property type="project" value="InterPro"/>
</dbReference>
<accession>A0A075G8Z2</accession>
<evidence type="ECO:0000313" key="8">
    <source>
        <dbReference type="EMBL" id="AIF00451.1"/>
    </source>
</evidence>
<keyword evidence="3 7" id="KW-0812">Transmembrane</keyword>
<dbReference type="Gene3D" id="1.20.1080.10">
    <property type="entry name" value="Glycerol uptake facilitator protein"/>
    <property type="match status" value="1"/>
</dbReference>
<keyword evidence="4" id="KW-0677">Repeat</keyword>
<dbReference type="InterPro" id="IPR023271">
    <property type="entry name" value="Aquaporin-like"/>
</dbReference>
<evidence type="ECO:0000256" key="2">
    <source>
        <dbReference type="ARBA" id="ARBA00022448"/>
    </source>
</evidence>
<feature type="transmembrane region" description="Helical" evidence="7">
    <location>
        <begin position="7"/>
        <end position="29"/>
    </location>
</feature>
<feature type="transmembrane region" description="Helical" evidence="7">
    <location>
        <begin position="193"/>
        <end position="211"/>
    </location>
</feature>
<reference evidence="8" key="1">
    <citation type="journal article" date="2014" name="Genome Biol. Evol.">
        <title>Pangenome evidence for extensive interdomain horizontal transfer affecting lineage core and shell genes in uncultured planktonic thaumarchaeota and euryarchaeota.</title>
        <authorList>
            <person name="Deschamps P."/>
            <person name="Zivanovic Y."/>
            <person name="Moreira D."/>
            <person name="Rodriguez-Valera F."/>
            <person name="Lopez-Garcia P."/>
        </authorList>
    </citation>
    <scope>NUCLEOTIDE SEQUENCE</scope>
</reference>
<evidence type="ECO:0000256" key="1">
    <source>
        <dbReference type="ARBA" id="ARBA00004127"/>
    </source>
</evidence>
<dbReference type="AlphaFoldDB" id="A0A075G8Z2"/>
<dbReference type="GO" id="GO:0015250">
    <property type="term" value="F:water channel activity"/>
    <property type="evidence" value="ECO:0007669"/>
    <property type="project" value="TreeGrafter"/>
</dbReference>